<evidence type="ECO:0000313" key="6">
    <source>
        <dbReference type="Proteomes" id="UP001143463"/>
    </source>
</evidence>
<dbReference type="Gene3D" id="3.40.800.10">
    <property type="entry name" value="Ureohydrolase domain"/>
    <property type="match status" value="1"/>
</dbReference>
<evidence type="ECO:0000256" key="1">
    <source>
        <dbReference type="ARBA" id="ARBA00022723"/>
    </source>
</evidence>
<comment type="similarity">
    <text evidence="4">Belongs to the arginase family.</text>
</comment>
<dbReference type="GO" id="GO:0005829">
    <property type="term" value="C:cytosol"/>
    <property type="evidence" value="ECO:0007669"/>
    <property type="project" value="TreeGrafter"/>
</dbReference>
<evidence type="ECO:0000256" key="4">
    <source>
        <dbReference type="PROSITE-ProRule" id="PRU00742"/>
    </source>
</evidence>
<keyword evidence="3" id="KW-0464">Manganese</keyword>
<organism evidence="5 6">
    <name type="scientific">Pseudonocardia halophobica</name>
    <dbReference type="NCBI Taxonomy" id="29401"/>
    <lineage>
        <taxon>Bacteria</taxon>
        <taxon>Bacillati</taxon>
        <taxon>Actinomycetota</taxon>
        <taxon>Actinomycetes</taxon>
        <taxon>Pseudonocardiales</taxon>
        <taxon>Pseudonocardiaceae</taxon>
        <taxon>Pseudonocardia</taxon>
    </lineage>
</organism>
<dbReference type="PANTHER" id="PTHR43782:SF3">
    <property type="entry name" value="ARGINASE"/>
    <property type="match status" value="1"/>
</dbReference>
<gene>
    <name evidence="5" type="ORF">GCM10017577_37650</name>
</gene>
<dbReference type="Proteomes" id="UP001143463">
    <property type="component" value="Unassembled WGS sequence"/>
</dbReference>
<dbReference type="EMBL" id="BSFQ01000015">
    <property type="protein sequence ID" value="GLL12624.1"/>
    <property type="molecule type" value="Genomic_DNA"/>
</dbReference>
<dbReference type="PROSITE" id="PS51409">
    <property type="entry name" value="ARGINASE_2"/>
    <property type="match status" value="1"/>
</dbReference>
<dbReference type="CDD" id="cd09999">
    <property type="entry name" value="Arginase-like_1"/>
    <property type="match status" value="1"/>
</dbReference>
<sequence length="303" mass="32128">MSSGPSTPAEVNLRLIWPQWQGAGTSSVTALAPEFPFDVARRGYAVGAAVLEAVLPPHDGPTVTAPVSLTDKGLEERDGIEAKTVVVTQLARALELIREQAPARIATLGGECAVSVAPFSVLAERYGDDLAVVWIDSHPDIGTGRSAYPGYHAMAVSALTGHGDPEVQALLPATVSADRVALAGLHAWTDDDFPNVAEWGIRTFGPDRLRESSAPLLDWIAETGCSKVAVHFDVDTIDSDEIVLGLGAEPGGLTSAQARRIVADLERVVDVVGFTIAEFFPRQVMHLQQILRGFPLVAGSDPR</sequence>
<dbReference type="PANTHER" id="PTHR43782">
    <property type="entry name" value="ARGINASE"/>
    <property type="match status" value="1"/>
</dbReference>
<proteinExistence type="inferred from homology"/>
<reference evidence="5" key="2">
    <citation type="submission" date="2023-01" db="EMBL/GenBank/DDBJ databases">
        <authorList>
            <person name="Sun Q."/>
            <person name="Evtushenko L."/>
        </authorList>
    </citation>
    <scope>NUCLEOTIDE SEQUENCE</scope>
    <source>
        <strain evidence="5">VKM Ac-1069</strain>
    </source>
</reference>
<evidence type="ECO:0000256" key="3">
    <source>
        <dbReference type="ARBA" id="ARBA00023211"/>
    </source>
</evidence>
<accession>A0A9W6L7Q2</accession>
<keyword evidence="6" id="KW-1185">Reference proteome</keyword>
<protein>
    <submittedName>
        <fullName evidence="5">Arginase</fullName>
    </submittedName>
</protein>
<dbReference type="GO" id="GO:0004053">
    <property type="term" value="F:arginase activity"/>
    <property type="evidence" value="ECO:0007669"/>
    <property type="project" value="TreeGrafter"/>
</dbReference>
<dbReference type="InterPro" id="IPR023696">
    <property type="entry name" value="Ureohydrolase_dom_sf"/>
</dbReference>
<keyword evidence="1" id="KW-0479">Metal-binding</keyword>
<reference evidence="5" key="1">
    <citation type="journal article" date="2014" name="Int. J. Syst. Evol. Microbiol.">
        <title>Complete genome sequence of Corynebacterium casei LMG S-19264T (=DSM 44701T), isolated from a smear-ripened cheese.</title>
        <authorList>
            <consortium name="US DOE Joint Genome Institute (JGI-PGF)"/>
            <person name="Walter F."/>
            <person name="Albersmeier A."/>
            <person name="Kalinowski J."/>
            <person name="Ruckert C."/>
        </authorList>
    </citation>
    <scope>NUCLEOTIDE SEQUENCE</scope>
    <source>
        <strain evidence="5">VKM Ac-1069</strain>
    </source>
</reference>
<dbReference type="AlphaFoldDB" id="A0A9W6L7Q2"/>
<dbReference type="SUPFAM" id="SSF52768">
    <property type="entry name" value="Arginase/deacetylase"/>
    <property type="match status" value="1"/>
</dbReference>
<dbReference type="Pfam" id="PF00491">
    <property type="entry name" value="Arginase"/>
    <property type="match status" value="1"/>
</dbReference>
<dbReference type="InterPro" id="IPR006035">
    <property type="entry name" value="Ureohydrolase"/>
</dbReference>
<evidence type="ECO:0000256" key="2">
    <source>
        <dbReference type="ARBA" id="ARBA00022801"/>
    </source>
</evidence>
<keyword evidence="2" id="KW-0378">Hydrolase</keyword>
<comment type="caution">
    <text evidence="5">The sequence shown here is derived from an EMBL/GenBank/DDBJ whole genome shotgun (WGS) entry which is preliminary data.</text>
</comment>
<dbReference type="RefSeq" id="WP_051737668.1">
    <property type="nucleotide sequence ID" value="NZ_BAAAUZ010000073.1"/>
</dbReference>
<evidence type="ECO:0000313" key="5">
    <source>
        <dbReference type="EMBL" id="GLL12624.1"/>
    </source>
</evidence>
<dbReference type="GO" id="GO:0030145">
    <property type="term" value="F:manganese ion binding"/>
    <property type="evidence" value="ECO:0007669"/>
    <property type="project" value="TreeGrafter"/>
</dbReference>
<name>A0A9W6L7Q2_9PSEU</name>